<reference evidence="10" key="1">
    <citation type="submission" date="2022-07" db="EMBL/GenBank/DDBJ databases">
        <title>Genome Sequence of Xylaria arbuscula.</title>
        <authorList>
            <person name="Buettner E."/>
        </authorList>
    </citation>
    <scope>NUCLEOTIDE SEQUENCE</scope>
    <source>
        <strain evidence="10">VT107</strain>
    </source>
</reference>
<dbReference type="Pfam" id="PF08617">
    <property type="entry name" value="CGI-121"/>
    <property type="match status" value="1"/>
</dbReference>
<comment type="subcellular location">
    <subcellularLocation>
        <location evidence="1">Nucleus</location>
    </subcellularLocation>
</comment>
<feature type="compositionally biased region" description="Basic residues" evidence="9">
    <location>
        <begin position="31"/>
        <end position="46"/>
    </location>
</feature>
<dbReference type="SUPFAM" id="SSF143870">
    <property type="entry name" value="PF0523-like"/>
    <property type="match status" value="1"/>
</dbReference>
<dbReference type="Gene3D" id="3.30.2380.10">
    <property type="entry name" value="CGI121/TPRKB"/>
    <property type="match status" value="1"/>
</dbReference>
<comment type="caution">
    <text evidence="10">The sequence shown here is derived from an EMBL/GenBank/DDBJ whole genome shotgun (WGS) entry which is preliminary data.</text>
</comment>
<dbReference type="GO" id="GO:0002949">
    <property type="term" value="P:tRNA threonylcarbamoyladenosine modification"/>
    <property type="evidence" value="ECO:0007669"/>
    <property type="project" value="TreeGrafter"/>
</dbReference>
<dbReference type="VEuPathDB" id="FungiDB:F4678DRAFT_419931"/>
<sequence length="326" mass="35632">MGPRPHESREPPGIAASPNPEVERPVTPSAKRQKVDHHELHPRHSHCATPDSNGDTHLATMSSAPILETLQLEHVPSTHSVHVAVFRHVENAGFLHQQLLARNADFEYALIDAAVPSQAPTPAQRSRVLSLICVHHMIVPTQPSWGWMEQAELTRINVKTHEQITSRIQILSAAFKAITLQVAGQLKTPNVHSEIVYSLSPTSNIAEAYRRHGITPTTRDLVIVKVLVSPSSSVLGANTTPSTTLEIENNAPTLTAQDVEKHLQANVQGTPAPFTDETLSELTDWSRVRKYYKLNGVGWLDGIKDPAAKKTEMGALVMGGMALRGV</sequence>
<evidence type="ECO:0000256" key="9">
    <source>
        <dbReference type="SAM" id="MobiDB-lite"/>
    </source>
</evidence>
<feature type="compositionally biased region" description="Basic and acidic residues" evidence="9">
    <location>
        <begin position="1"/>
        <end position="10"/>
    </location>
</feature>
<dbReference type="AlphaFoldDB" id="A0A9W8NP24"/>
<dbReference type="GO" id="GO:0005634">
    <property type="term" value="C:nucleus"/>
    <property type="evidence" value="ECO:0007669"/>
    <property type="project" value="UniProtKB-SubCell"/>
</dbReference>
<dbReference type="PANTHER" id="PTHR15840">
    <property type="entry name" value="CGI-121 FAMILY MEMBER"/>
    <property type="match status" value="1"/>
</dbReference>
<dbReference type="InterPro" id="IPR013926">
    <property type="entry name" value="CGI121/TPRKB"/>
</dbReference>
<dbReference type="Proteomes" id="UP001148614">
    <property type="component" value="Unassembled WGS sequence"/>
</dbReference>
<evidence type="ECO:0000313" key="10">
    <source>
        <dbReference type="EMBL" id="KAJ3579883.1"/>
    </source>
</evidence>
<evidence type="ECO:0000256" key="4">
    <source>
        <dbReference type="ARBA" id="ARBA00016009"/>
    </source>
</evidence>
<dbReference type="EMBL" id="JANPWZ010000049">
    <property type="protein sequence ID" value="KAJ3579883.1"/>
    <property type="molecule type" value="Genomic_DNA"/>
</dbReference>
<evidence type="ECO:0000256" key="3">
    <source>
        <dbReference type="ARBA" id="ARBA00015316"/>
    </source>
</evidence>
<dbReference type="InterPro" id="IPR036504">
    <property type="entry name" value="CGI121/TPRKB_sf"/>
</dbReference>
<comment type="similarity">
    <text evidence="2 8">Belongs to the CGI121/TPRKB family.</text>
</comment>
<keyword evidence="11" id="KW-1185">Reference proteome</keyword>
<dbReference type="PANTHER" id="PTHR15840:SF10">
    <property type="entry name" value="EKC_KEOPS COMPLEX SUBUNIT TPRKB"/>
    <property type="match status" value="1"/>
</dbReference>
<evidence type="ECO:0000256" key="1">
    <source>
        <dbReference type="ARBA" id="ARBA00004123"/>
    </source>
</evidence>
<evidence type="ECO:0000256" key="6">
    <source>
        <dbReference type="ARBA" id="ARBA00023242"/>
    </source>
</evidence>
<feature type="region of interest" description="Disordered" evidence="9">
    <location>
        <begin position="1"/>
        <end position="57"/>
    </location>
</feature>
<evidence type="ECO:0000313" key="11">
    <source>
        <dbReference type="Proteomes" id="UP001148614"/>
    </source>
</evidence>
<evidence type="ECO:0000256" key="5">
    <source>
        <dbReference type="ARBA" id="ARBA00022694"/>
    </source>
</evidence>
<evidence type="ECO:0000256" key="2">
    <source>
        <dbReference type="ARBA" id="ARBA00005546"/>
    </source>
</evidence>
<gene>
    <name evidence="10" type="ORF">NPX13_g688</name>
</gene>
<evidence type="ECO:0000256" key="8">
    <source>
        <dbReference type="RuleBase" id="RU004398"/>
    </source>
</evidence>
<evidence type="ECO:0000256" key="7">
    <source>
        <dbReference type="ARBA" id="ARBA00025043"/>
    </source>
</evidence>
<comment type="function">
    <text evidence="7">Component of the EKC/KEOPS complex that is required for the formation of a threonylcarbamoyl group on adenosine at position 37 (t(6)A37) in tRNAs that read codons beginning with adenine. The complex is probably involved in the transfer of the threonylcarbamoyl moiety of threonylcarbamoyl-AMP (TC-AMP) to the N6 group of A37. CGI121 acts as an allosteric effector that regulates the t(6)A activity of the complex. The EKC/KEOPS complex also promotes both telomere uncapping and telomere elongation. The complex is required for efficient recruitment of transcriptional coactivators. CGI121 is not required for tRNA modification.</text>
</comment>
<proteinExistence type="inferred from homology"/>
<accession>A0A9W8NP24</accession>
<keyword evidence="5" id="KW-0819">tRNA processing</keyword>
<keyword evidence="6 8" id="KW-0539">Nucleus</keyword>
<dbReference type="GO" id="GO:0000408">
    <property type="term" value="C:EKC/KEOPS complex"/>
    <property type="evidence" value="ECO:0007669"/>
    <property type="project" value="TreeGrafter"/>
</dbReference>
<dbReference type="GO" id="GO:0005829">
    <property type="term" value="C:cytosol"/>
    <property type="evidence" value="ECO:0007669"/>
    <property type="project" value="TreeGrafter"/>
</dbReference>
<organism evidence="10 11">
    <name type="scientific">Xylaria arbuscula</name>
    <dbReference type="NCBI Taxonomy" id="114810"/>
    <lineage>
        <taxon>Eukaryota</taxon>
        <taxon>Fungi</taxon>
        <taxon>Dikarya</taxon>
        <taxon>Ascomycota</taxon>
        <taxon>Pezizomycotina</taxon>
        <taxon>Sordariomycetes</taxon>
        <taxon>Xylariomycetidae</taxon>
        <taxon>Xylariales</taxon>
        <taxon>Xylariaceae</taxon>
        <taxon>Xylaria</taxon>
    </lineage>
</organism>
<name>A0A9W8NP24_9PEZI</name>
<protein>
    <recommendedName>
        <fullName evidence="4">EKC/KEOPS complex subunit CGI121</fullName>
    </recommendedName>
    <alternativeName>
        <fullName evidence="3">EKC/KEOPS complex subunit cgi121</fullName>
    </alternativeName>
</protein>